<proteinExistence type="predicted"/>
<dbReference type="KEGG" id="pri:PRIO_1901"/>
<dbReference type="AlphaFoldDB" id="A0A0E4CVL7"/>
<accession>A0A0E4CVL7</accession>
<dbReference type="Proteomes" id="UP000033163">
    <property type="component" value="Chromosome I"/>
</dbReference>
<gene>
    <name evidence="1" type="ORF">PRIO_1901</name>
</gene>
<evidence type="ECO:0000313" key="1">
    <source>
        <dbReference type="EMBL" id="CQR54311.1"/>
    </source>
</evidence>
<dbReference type="HOGENOM" id="CLU_3046136_0_0_9"/>
<dbReference type="EMBL" id="LN831776">
    <property type="protein sequence ID" value="CQR54311.1"/>
    <property type="molecule type" value="Genomic_DNA"/>
</dbReference>
<name>A0A0E4CVL7_9BACL</name>
<dbReference type="PATRIC" id="fig|1073571.4.peg.1996"/>
<organism evidence="1 2">
    <name type="scientific">Paenibacillus riograndensis SBR5</name>
    <dbReference type="NCBI Taxonomy" id="1073571"/>
    <lineage>
        <taxon>Bacteria</taxon>
        <taxon>Bacillati</taxon>
        <taxon>Bacillota</taxon>
        <taxon>Bacilli</taxon>
        <taxon>Bacillales</taxon>
        <taxon>Paenibacillaceae</taxon>
        <taxon>Paenibacillus</taxon>
        <taxon>Paenibacillus sonchi group</taxon>
    </lineage>
</organism>
<reference evidence="2" key="1">
    <citation type="submission" date="2015-03" db="EMBL/GenBank/DDBJ databases">
        <authorList>
            <person name="Wibberg D."/>
        </authorList>
    </citation>
    <scope>NUCLEOTIDE SEQUENCE [LARGE SCALE GENOMIC DNA]</scope>
</reference>
<sequence length="54" mass="6351">MRQFRNRPKELKKLPRNCMASGTIPAFVLKHLVDIGMLKVSDEAFIFKNWTPYL</sequence>
<evidence type="ECO:0000313" key="2">
    <source>
        <dbReference type="Proteomes" id="UP000033163"/>
    </source>
</evidence>
<protein>
    <submittedName>
        <fullName evidence="1">Uncharacterized protein</fullName>
    </submittedName>
</protein>